<dbReference type="AlphaFoldDB" id="A0A9W8CHB1"/>
<proteinExistence type="predicted"/>
<dbReference type="Pfam" id="PF11899">
    <property type="entry name" value="DUF3419"/>
    <property type="match status" value="1"/>
</dbReference>
<dbReference type="InterPro" id="IPR021829">
    <property type="entry name" value="DUF3419"/>
</dbReference>
<comment type="caution">
    <text evidence="1">The sequence shown here is derived from an EMBL/GenBank/DDBJ whole genome shotgun (WGS) entry which is preliminary data.</text>
</comment>
<accession>A0A9W8CHB1</accession>
<keyword evidence="2" id="KW-1185">Reference proteome</keyword>
<dbReference type="PANTHER" id="PTHR47473">
    <property type="entry name" value="BTA1P"/>
    <property type="match status" value="1"/>
</dbReference>
<evidence type="ECO:0000313" key="1">
    <source>
        <dbReference type="EMBL" id="KAJ1643838.1"/>
    </source>
</evidence>
<dbReference type="Proteomes" id="UP001145021">
    <property type="component" value="Unassembled WGS sequence"/>
</dbReference>
<protein>
    <submittedName>
        <fullName evidence="1">Uncharacterized protein</fullName>
    </submittedName>
</protein>
<reference evidence="1" key="1">
    <citation type="submission" date="2022-07" db="EMBL/GenBank/DDBJ databases">
        <title>Phylogenomic reconstructions and comparative analyses of Kickxellomycotina fungi.</title>
        <authorList>
            <person name="Reynolds N.K."/>
            <person name="Stajich J.E."/>
            <person name="Barry K."/>
            <person name="Grigoriev I.V."/>
            <person name="Crous P."/>
            <person name="Smith M.E."/>
        </authorList>
    </citation>
    <scope>NUCLEOTIDE SEQUENCE</scope>
    <source>
        <strain evidence="1">NBRC 105413</strain>
    </source>
</reference>
<evidence type="ECO:0000313" key="2">
    <source>
        <dbReference type="Proteomes" id="UP001145021"/>
    </source>
</evidence>
<dbReference type="PANTHER" id="PTHR47473:SF1">
    <property type="entry name" value="METHYLTRANSFERASE DOMAIN-CONTAINING PROTEIN"/>
    <property type="match status" value="1"/>
</dbReference>
<dbReference type="EMBL" id="JANBOH010000215">
    <property type="protein sequence ID" value="KAJ1643838.1"/>
    <property type="molecule type" value="Genomic_DNA"/>
</dbReference>
<sequence length="547" mass="63144">MSYSLSMIDNFYPVIDYVSSLLRPSTGVLGVADFYVSEPGKLTQSQDSESDGDLGYRCNWLTRVFWKNWFSLDHVYLDPSRRRYLEHRFSTVKVFNGRNHFIIPYLIQIPYYIWLGRTTRISAETSATDIRIKDCTLSDNSKEQKSWARLEYQPSKPEHSQFSTYIYGFTWEDPQRDIEILDLHDGDNILAITSAGDNVLAYAAHQKGLTLHCVDMNPCQNHLLELKLAALASLDYRHFWNMFGKGHEPHFKDILNTDLSSHLSLNAYQYWQSNSTAFAPKQSRLAGWIFGDLAKRNFYTTGYSGTALICLRLVLKILGVHASAEKLTKCDSIDQQSEIWTNKVRKYILGSLAVQLLDNPLVMWRLLGVPINQWKMLREEGSMSQYVRDTLDPVALTTRFIDENYFYHLLIKQQYSQMCCPGYLTKTGFDKLQLALKYRYARFVIHTSTIVDVLKRLGKGELTKAIIMDHMDWFSENEAAVEIKELARAIKIGGFVIWRSAARIPWYISLFEAHGFSVEALSVRQPNTMAPIDRVNMYASFYKATRI</sequence>
<organism evidence="1 2">
    <name type="scientific">Coemansia asiatica</name>
    <dbReference type="NCBI Taxonomy" id="1052880"/>
    <lineage>
        <taxon>Eukaryota</taxon>
        <taxon>Fungi</taxon>
        <taxon>Fungi incertae sedis</taxon>
        <taxon>Zoopagomycota</taxon>
        <taxon>Kickxellomycotina</taxon>
        <taxon>Kickxellomycetes</taxon>
        <taxon>Kickxellales</taxon>
        <taxon>Kickxellaceae</taxon>
        <taxon>Coemansia</taxon>
    </lineage>
</organism>
<name>A0A9W8CHB1_9FUNG</name>
<gene>
    <name evidence="1" type="ORF">LPJ64_004429</name>
</gene>